<accession>A0A9Q9F1R4</accession>
<organism evidence="3 5">
    <name type="scientific">Macrococcus equipercicus</name>
    <dbReference type="NCBI Taxonomy" id="69967"/>
    <lineage>
        <taxon>Bacteria</taxon>
        <taxon>Bacillati</taxon>
        <taxon>Bacillota</taxon>
        <taxon>Bacilli</taxon>
        <taxon>Bacillales</taxon>
        <taxon>Staphylococcaceae</taxon>
        <taxon>Macrococcus</taxon>
    </lineage>
</organism>
<dbReference type="RefSeq" id="WP_149459219.1">
    <property type="nucleotide sequence ID" value="NZ_CP073809.1"/>
</dbReference>
<dbReference type="AlphaFoldDB" id="A0A9Q9F1R4"/>
<evidence type="ECO:0000313" key="5">
    <source>
        <dbReference type="Proteomes" id="UP001057381"/>
    </source>
</evidence>
<sequence length="291" mass="32044">MKRLSILLVLLLAACGNKTNVQPDHVASVQEAPDYGALTKQQLTAYFKVLPAALNAKDYKRIERYIQPQSKAAEYIKQTMATDRFDHYTIKRVTIDKVSVKGTATEAVVTRIMSSRATKEQLTTVVTVFDMRYDKAARQMRITDFNDSSVQVSKSDAETCVMSGLKSQCSGLTEHELKQSYNKLVTSGRLPQSALTDCLNCAIKDSLAIQAEKSAAQVAGPMTVQEAVALVDRTYRTRVEQAQGTAVTFTYHDSQPAADAGGKYYAVQATAGNQLVQSFKVYLHSHEIIAE</sequence>
<dbReference type="Pfam" id="PF22819">
    <property type="entry name" value="TcaA_5th"/>
    <property type="match status" value="1"/>
</dbReference>
<dbReference type="Proteomes" id="UP000295735">
    <property type="component" value="Unassembled WGS sequence"/>
</dbReference>
<gene>
    <name evidence="2" type="ORF">ERX35_007065</name>
    <name evidence="3" type="ORF">KFV11_10395</name>
</gene>
<dbReference type="EMBL" id="SCWC02000004">
    <property type="protein sequence ID" value="KAA1039325.1"/>
    <property type="molecule type" value="Genomic_DNA"/>
</dbReference>
<dbReference type="EMBL" id="CP073809">
    <property type="protein sequence ID" value="UTH13616.1"/>
    <property type="molecule type" value="Genomic_DNA"/>
</dbReference>
<keyword evidence="4" id="KW-1185">Reference proteome</keyword>
<reference evidence="2 4" key="1">
    <citation type="submission" date="2019-09" db="EMBL/GenBank/DDBJ databases">
        <authorList>
            <person name="Mazhar S."/>
            <person name="Altermann E."/>
            <person name="Hill C."/>
            <person name="Mcauliffe O."/>
        </authorList>
    </citation>
    <scope>NUCLEOTIDE SEQUENCE [LARGE SCALE GENOMIC DNA]</scope>
    <source>
        <strain evidence="2 4">ATCC 51831</strain>
    </source>
</reference>
<dbReference type="KEGG" id="mequ:KFV11_10395"/>
<reference evidence="3" key="2">
    <citation type="submission" date="2021-04" db="EMBL/GenBank/DDBJ databases">
        <title>Complete Genome Sequences of Macrococcus spp. from dog and cattle.</title>
        <authorList>
            <person name="Schwendener S."/>
            <person name="Perreten V."/>
        </authorList>
    </citation>
    <scope>NUCLEOTIDE SEQUENCE</scope>
    <source>
        <strain evidence="3">Epi0143-OL</strain>
    </source>
</reference>
<dbReference type="PROSITE" id="PS51257">
    <property type="entry name" value="PROKAR_LIPOPROTEIN"/>
    <property type="match status" value="1"/>
</dbReference>
<dbReference type="OrthoDB" id="2418087at2"/>
<proteinExistence type="predicted"/>
<evidence type="ECO:0000313" key="2">
    <source>
        <dbReference type="EMBL" id="KAA1039325.1"/>
    </source>
</evidence>
<protein>
    <recommendedName>
        <fullName evidence="1">TcaA protein NTF2-like domain-containing protein</fullName>
    </recommendedName>
</protein>
<dbReference type="Proteomes" id="UP001057381">
    <property type="component" value="Chromosome"/>
</dbReference>
<name>A0A9Q9F1R4_9STAP</name>
<dbReference type="InterPro" id="IPR054528">
    <property type="entry name" value="TcaA_5th"/>
</dbReference>
<evidence type="ECO:0000313" key="3">
    <source>
        <dbReference type="EMBL" id="UTH13616.1"/>
    </source>
</evidence>
<evidence type="ECO:0000259" key="1">
    <source>
        <dbReference type="Pfam" id="PF22819"/>
    </source>
</evidence>
<feature type="domain" description="TcaA protein NTF2-like" evidence="1">
    <location>
        <begin position="39"/>
        <end position="145"/>
    </location>
</feature>
<evidence type="ECO:0000313" key="4">
    <source>
        <dbReference type="Proteomes" id="UP000295735"/>
    </source>
</evidence>